<feature type="binding site" evidence="7">
    <location>
        <position position="168"/>
    </location>
    <ligand>
        <name>glyoxylate</name>
        <dbReference type="ChEBI" id="CHEBI:36655"/>
    </ligand>
</feature>
<feature type="binding site" evidence="7">
    <location>
        <begin position="306"/>
        <end position="307"/>
    </location>
    <ligand>
        <name>FMN</name>
        <dbReference type="ChEBI" id="CHEBI:58210"/>
    </ligand>
</feature>
<feature type="binding site" evidence="7">
    <location>
        <position position="227"/>
    </location>
    <ligand>
        <name>FMN</name>
        <dbReference type="ChEBI" id="CHEBI:58210"/>
    </ligand>
</feature>
<comment type="caution">
    <text evidence="9">The sequence shown here is derived from an EMBL/GenBank/DDBJ whole genome shotgun (WGS) entry which is preliminary data.</text>
</comment>
<feature type="active site" description="Proton acceptor" evidence="6">
    <location>
        <position position="251"/>
    </location>
</feature>
<dbReference type="InterPro" id="IPR000262">
    <property type="entry name" value="FMN-dep_DH"/>
</dbReference>
<dbReference type="InterPro" id="IPR012133">
    <property type="entry name" value="Alpha-hydoxy_acid_DH_FMN"/>
</dbReference>
<dbReference type="EMBL" id="JAEPRB010000124">
    <property type="protein sequence ID" value="KAG2220932.1"/>
    <property type="molecule type" value="Genomic_DNA"/>
</dbReference>
<evidence type="ECO:0000259" key="8">
    <source>
        <dbReference type="PROSITE" id="PS51349"/>
    </source>
</evidence>
<organism evidence="9 10">
    <name type="scientific">Circinella minor</name>
    <dbReference type="NCBI Taxonomy" id="1195481"/>
    <lineage>
        <taxon>Eukaryota</taxon>
        <taxon>Fungi</taxon>
        <taxon>Fungi incertae sedis</taxon>
        <taxon>Mucoromycota</taxon>
        <taxon>Mucoromycotina</taxon>
        <taxon>Mucoromycetes</taxon>
        <taxon>Mucorales</taxon>
        <taxon>Lichtheimiaceae</taxon>
        <taxon>Circinella</taxon>
    </lineage>
</organism>
<dbReference type="PROSITE" id="PS51349">
    <property type="entry name" value="FMN_HYDROXY_ACID_DH_2"/>
    <property type="match status" value="1"/>
</dbReference>
<dbReference type="PANTHER" id="PTHR10578">
    <property type="entry name" value="S -2-HYDROXY-ACID OXIDASE-RELATED"/>
    <property type="match status" value="1"/>
</dbReference>
<protein>
    <recommendedName>
        <fullName evidence="4">Oxidase FUB9</fullName>
    </recommendedName>
    <alternativeName>
        <fullName evidence="5">Fusaric acid biosynthesis protein 9</fullName>
    </alternativeName>
</protein>
<dbReference type="GO" id="GO:0005737">
    <property type="term" value="C:cytoplasm"/>
    <property type="evidence" value="ECO:0007669"/>
    <property type="project" value="UniProtKB-ARBA"/>
</dbReference>
<dbReference type="GO" id="GO:0010181">
    <property type="term" value="F:FMN binding"/>
    <property type="evidence" value="ECO:0007669"/>
    <property type="project" value="InterPro"/>
</dbReference>
<feature type="binding site" evidence="7">
    <location>
        <position position="108"/>
    </location>
    <ligand>
        <name>FMN</name>
        <dbReference type="ChEBI" id="CHEBI:58210"/>
    </ligand>
</feature>
<dbReference type="Gene3D" id="3.20.20.70">
    <property type="entry name" value="Aldolase class I"/>
    <property type="match status" value="1"/>
</dbReference>
<feature type="binding site" evidence="7">
    <location>
        <position position="131"/>
    </location>
    <ligand>
        <name>FMN</name>
        <dbReference type="ChEBI" id="CHEBI:58210"/>
    </ligand>
</feature>
<evidence type="ECO:0000313" key="9">
    <source>
        <dbReference type="EMBL" id="KAG2220932.1"/>
    </source>
</evidence>
<dbReference type="GO" id="GO:0016491">
    <property type="term" value="F:oxidoreductase activity"/>
    <property type="evidence" value="ECO:0007669"/>
    <property type="project" value="UniProtKB-KW"/>
</dbReference>
<dbReference type="Pfam" id="PF01070">
    <property type="entry name" value="FMN_dh"/>
    <property type="match status" value="1"/>
</dbReference>
<dbReference type="InterPro" id="IPR013785">
    <property type="entry name" value="Aldolase_TIM"/>
</dbReference>
<feature type="binding site" evidence="7">
    <location>
        <position position="251"/>
    </location>
    <ligand>
        <name>glyoxylate</name>
        <dbReference type="ChEBI" id="CHEBI:36655"/>
    </ligand>
</feature>
<accession>A0A8H7S369</accession>
<dbReference type="SUPFAM" id="SSF51395">
    <property type="entry name" value="FMN-linked oxidoreductases"/>
    <property type="match status" value="1"/>
</dbReference>
<feature type="binding site" evidence="7">
    <location>
        <position position="254"/>
    </location>
    <ligand>
        <name>glyoxylate</name>
        <dbReference type="ChEBI" id="CHEBI:36655"/>
    </ligand>
</feature>
<feature type="binding site" evidence="7">
    <location>
        <begin position="283"/>
        <end position="287"/>
    </location>
    <ligand>
        <name>FMN</name>
        <dbReference type="ChEBI" id="CHEBI:58210"/>
    </ligand>
</feature>
<sequence length="367" mass="40532">MNNIPATIADFEEYARRTMSPGAFGFYIGGADSEVTLRRNLEAYNNLLLRPKVMVDVENVTVATTILGEKISSPICVAPTAYHALAHHDGEKATAKACATVGTCFCQSTNSNFTMEQVASSVPKEALRWFQIYVQEEEDVTRKLVKDCEKAGFKALVVTLDRPRLGKRLHVLRSGFTLPKHLSRANFEEDKENDGSDSYYHGEMYPGMTWKDIKFLKAITKLPIVVKGIFREEDAKLAIQHGVNGIIVSNHGGRQLDSCPATIEILPEIIAACKGSRTEVYVDGGIRTGVDVFKALAIGAQAVFIGRPVLWGLAYQGENGVKQVLNMLNYDFRLAMTLAGCANVQEIDRSFIAPAERYSFSRTLARL</sequence>
<feature type="binding site" evidence="7">
    <location>
        <begin position="79"/>
        <end position="81"/>
    </location>
    <ligand>
        <name>FMN</name>
        <dbReference type="ChEBI" id="CHEBI:58210"/>
    </ligand>
</feature>
<feature type="binding site" evidence="7">
    <location>
        <position position="159"/>
    </location>
    <ligand>
        <name>FMN</name>
        <dbReference type="ChEBI" id="CHEBI:58210"/>
    </ligand>
</feature>
<dbReference type="InterPro" id="IPR008259">
    <property type="entry name" value="FMN_hydac_DH_AS"/>
</dbReference>
<dbReference type="CDD" id="cd02809">
    <property type="entry name" value="alpha_hydroxyacid_oxid_FMN"/>
    <property type="match status" value="1"/>
</dbReference>
<evidence type="ECO:0000256" key="3">
    <source>
        <dbReference type="ARBA" id="ARBA00024042"/>
    </source>
</evidence>
<evidence type="ECO:0000313" key="10">
    <source>
        <dbReference type="Proteomes" id="UP000646827"/>
    </source>
</evidence>
<dbReference type="OrthoDB" id="1925334at2759"/>
<keyword evidence="10" id="KW-1185">Reference proteome</keyword>
<dbReference type="AlphaFoldDB" id="A0A8H7S369"/>
<comment type="similarity">
    <text evidence="3">Belongs to the FMN-dependent alpha-hydroxy acid dehydrogenase family.</text>
</comment>
<gene>
    <name evidence="9" type="ORF">INT45_010685</name>
</gene>
<dbReference type="PIRSF" id="PIRSF000138">
    <property type="entry name" value="Al-hdrx_acd_dh"/>
    <property type="match status" value="1"/>
</dbReference>
<keyword evidence="7" id="KW-0285">Flavoprotein</keyword>
<evidence type="ECO:0000256" key="1">
    <source>
        <dbReference type="ARBA" id="ARBA00001917"/>
    </source>
</evidence>
<evidence type="ECO:0000256" key="2">
    <source>
        <dbReference type="ARBA" id="ARBA00023002"/>
    </source>
</evidence>
<evidence type="ECO:0000256" key="4">
    <source>
        <dbReference type="ARBA" id="ARBA00073420"/>
    </source>
</evidence>
<feature type="binding site" evidence="7">
    <location>
        <position position="249"/>
    </location>
    <ligand>
        <name>FMN</name>
        <dbReference type="ChEBI" id="CHEBI:58210"/>
    </ligand>
</feature>
<dbReference type="FunFam" id="3.20.20.70:FF:000056">
    <property type="entry name" value="hydroxyacid oxidase 2"/>
    <property type="match status" value="1"/>
</dbReference>
<feature type="domain" description="FMN hydroxy acid dehydrogenase" evidence="8">
    <location>
        <begin position="1"/>
        <end position="357"/>
    </location>
</feature>
<name>A0A8H7S369_9FUNG</name>
<feature type="binding site" evidence="7">
    <location>
        <position position="133"/>
    </location>
    <ligand>
        <name>glyoxylate</name>
        <dbReference type="ChEBI" id="CHEBI:36655"/>
    </ligand>
</feature>
<reference evidence="9 10" key="1">
    <citation type="submission" date="2020-12" db="EMBL/GenBank/DDBJ databases">
        <title>Metabolic potential, ecology and presence of endohyphal bacteria is reflected in genomic diversity of Mucoromycotina.</title>
        <authorList>
            <person name="Muszewska A."/>
            <person name="Okrasinska A."/>
            <person name="Steczkiewicz K."/>
            <person name="Drgas O."/>
            <person name="Orlowska M."/>
            <person name="Perlinska-Lenart U."/>
            <person name="Aleksandrzak-Piekarczyk T."/>
            <person name="Szatraj K."/>
            <person name="Zielenkiewicz U."/>
            <person name="Pilsyk S."/>
            <person name="Malc E."/>
            <person name="Mieczkowski P."/>
            <person name="Kruszewska J.S."/>
            <person name="Biernat P."/>
            <person name="Pawlowska J."/>
        </authorList>
    </citation>
    <scope>NUCLEOTIDE SEQUENCE [LARGE SCALE GENOMIC DNA]</scope>
    <source>
        <strain evidence="9 10">CBS 142.35</strain>
    </source>
</reference>
<dbReference type="PANTHER" id="PTHR10578:SF149">
    <property type="entry name" value="2-HYDROXYACID OXIDASE 2"/>
    <property type="match status" value="1"/>
</dbReference>
<evidence type="ECO:0000256" key="6">
    <source>
        <dbReference type="PIRSR" id="PIRSR000138-1"/>
    </source>
</evidence>
<evidence type="ECO:0000256" key="7">
    <source>
        <dbReference type="PIRSR" id="PIRSR000138-2"/>
    </source>
</evidence>
<dbReference type="PROSITE" id="PS00557">
    <property type="entry name" value="FMN_HYDROXY_ACID_DH_1"/>
    <property type="match status" value="1"/>
</dbReference>
<keyword evidence="7" id="KW-0288">FMN</keyword>
<comment type="cofactor">
    <cofactor evidence="1">
        <name>FMN</name>
        <dbReference type="ChEBI" id="CHEBI:58210"/>
    </cofactor>
</comment>
<keyword evidence="2" id="KW-0560">Oxidoreductase</keyword>
<dbReference type="InterPro" id="IPR037396">
    <property type="entry name" value="FMN_HAD"/>
</dbReference>
<proteinExistence type="inferred from homology"/>
<evidence type="ECO:0000256" key="5">
    <source>
        <dbReference type="ARBA" id="ARBA00083297"/>
    </source>
</evidence>
<dbReference type="Proteomes" id="UP000646827">
    <property type="component" value="Unassembled WGS sequence"/>
</dbReference>